<evidence type="ECO:0000313" key="2">
    <source>
        <dbReference type="EMBL" id="GAY75620.1"/>
    </source>
</evidence>
<dbReference type="InterPro" id="IPR027954">
    <property type="entry name" value="Transcobalamin-like_C"/>
</dbReference>
<sequence length="165" mass="17666">MKTIYRVIIALLAAALLFGAGFWTGHQTAQNAAAKPAARTAQTAAPSAFISIKNGSHVQEGKIAFSKNETVFSLLQKFSKKQHLEMSSSGSGKMVYVTSLNNKKASKNAGWLFTVNGKQPNVGAGAVKVQKMIRSSGTIASFKDFRTEAMLTKEVKNHGNLYANG</sequence>
<dbReference type="RefSeq" id="WP_262392321.1">
    <property type="nucleotide sequence ID" value="NZ_BEXB01000007.1"/>
</dbReference>
<dbReference type="Proteomes" id="UP000319716">
    <property type="component" value="Unassembled WGS sequence"/>
</dbReference>
<name>A0A4Y1Z9B3_9BACL</name>
<reference evidence="2 3" key="1">
    <citation type="submission" date="2017-11" db="EMBL/GenBank/DDBJ databases">
        <title>Draft Genome Sequence of Sporolactobacillus inulinus NBRC 111894 Isolated from Koso, a Japanese Sugar-Vegetable Fermented Beverage.</title>
        <authorList>
            <person name="Chiou T.Y."/>
            <person name="Oshima K."/>
            <person name="Suda W."/>
            <person name="Hattori M."/>
            <person name="Takahashi T."/>
        </authorList>
    </citation>
    <scope>NUCLEOTIDE SEQUENCE [LARGE SCALE GENOMIC DNA]</scope>
    <source>
        <strain evidence="2 3">NBRC111894</strain>
    </source>
</reference>
<accession>A0A4Y1Z9B3</accession>
<dbReference type="AlphaFoldDB" id="A0A4Y1Z9B3"/>
<proteinExistence type="predicted"/>
<evidence type="ECO:0000313" key="3">
    <source>
        <dbReference type="Proteomes" id="UP000319716"/>
    </source>
</evidence>
<dbReference type="Gene3D" id="2.170.130.30">
    <property type="match status" value="1"/>
</dbReference>
<evidence type="ECO:0000259" key="1">
    <source>
        <dbReference type="Pfam" id="PF14478"/>
    </source>
</evidence>
<feature type="domain" description="Transcobalamin-like C-terminal" evidence="1">
    <location>
        <begin position="69"/>
        <end position="131"/>
    </location>
</feature>
<dbReference type="EMBL" id="BEXB01000007">
    <property type="protein sequence ID" value="GAY75620.1"/>
    <property type="molecule type" value="Genomic_DNA"/>
</dbReference>
<gene>
    <name evidence="2" type="ORF">NBRC111894_1174</name>
</gene>
<dbReference type="Pfam" id="PF14478">
    <property type="entry name" value="DUF4430"/>
    <property type="match status" value="1"/>
</dbReference>
<comment type="caution">
    <text evidence="2">The sequence shown here is derived from an EMBL/GenBank/DDBJ whole genome shotgun (WGS) entry which is preliminary data.</text>
</comment>
<organism evidence="2 3">
    <name type="scientific">Sporolactobacillus inulinus</name>
    <dbReference type="NCBI Taxonomy" id="2078"/>
    <lineage>
        <taxon>Bacteria</taxon>
        <taxon>Bacillati</taxon>
        <taxon>Bacillota</taxon>
        <taxon>Bacilli</taxon>
        <taxon>Bacillales</taxon>
        <taxon>Sporolactobacillaceae</taxon>
        <taxon>Sporolactobacillus</taxon>
    </lineage>
</organism>
<protein>
    <recommendedName>
        <fullName evidence="1">Transcobalamin-like C-terminal domain-containing protein</fullName>
    </recommendedName>
</protein>